<evidence type="ECO:0000313" key="15">
    <source>
        <dbReference type="EMBL" id="KZV98008.1"/>
    </source>
</evidence>
<keyword evidence="16" id="KW-1185">Reference proteome</keyword>
<keyword evidence="6" id="KW-0509">mRNA transport</keyword>
<dbReference type="PANTHER" id="PTHR13269">
    <property type="entry name" value="NUCLEOPORIN NDC1"/>
    <property type="match status" value="1"/>
</dbReference>
<evidence type="ECO:0008006" key="17">
    <source>
        <dbReference type="Google" id="ProtNLM"/>
    </source>
</evidence>
<dbReference type="EMBL" id="KV425923">
    <property type="protein sequence ID" value="KZV98008.1"/>
    <property type="molecule type" value="Genomic_DNA"/>
</dbReference>
<evidence type="ECO:0000256" key="12">
    <source>
        <dbReference type="ARBA" id="ARBA00023242"/>
    </source>
</evidence>
<name>A0A165LLE6_EXIGL</name>
<evidence type="ECO:0000256" key="13">
    <source>
        <dbReference type="SAM" id="MobiDB-lite"/>
    </source>
</evidence>
<feature type="transmembrane region" description="Helical" evidence="14">
    <location>
        <begin position="206"/>
        <end position="228"/>
    </location>
</feature>
<keyword evidence="7" id="KW-0653">Protein transport</keyword>
<keyword evidence="11 14" id="KW-0472">Membrane</keyword>
<dbReference type="GO" id="GO:0030674">
    <property type="term" value="F:protein-macromolecule adaptor activity"/>
    <property type="evidence" value="ECO:0007669"/>
    <property type="project" value="TreeGrafter"/>
</dbReference>
<comment type="subcellular location">
    <subcellularLocation>
        <location evidence="1">Nucleus membrane</location>
        <topology evidence="1">Multi-pass membrane protein</topology>
    </subcellularLocation>
    <subcellularLocation>
        <location evidence="2">Nucleus</location>
        <location evidence="2">Nuclear pore complex</location>
    </subcellularLocation>
</comment>
<evidence type="ECO:0000256" key="6">
    <source>
        <dbReference type="ARBA" id="ARBA00022816"/>
    </source>
</evidence>
<accession>A0A165LLE6</accession>
<dbReference type="GO" id="GO:0051028">
    <property type="term" value="P:mRNA transport"/>
    <property type="evidence" value="ECO:0007669"/>
    <property type="project" value="UniProtKB-KW"/>
</dbReference>
<reference evidence="15 16" key="1">
    <citation type="journal article" date="2016" name="Mol. Biol. Evol.">
        <title>Comparative Genomics of Early-Diverging Mushroom-Forming Fungi Provides Insights into the Origins of Lignocellulose Decay Capabilities.</title>
        <authorList>
            <person name="Nagy L.G."/>
            <person name="Riley R."/>
            <person name="Tritt A."/>
            <person name="Adam C."/>
            <person name="Daum C."/>
            <person name="Floudas D."/>
            <person name="Sun H."/>
            <person name="Yadav J.S."/>
            <person name="Pangilinan J."/>
            <person name="Larsson K.H."/>
            <person name="Matsuura K."/>
            <person name="Barry K."/>
            <person name="Labutti K."/>
            <person name="Kuo R."/>
            <person name="Ohm R.A."/>
            <person name="Bhattacharya S.S."/>
            <person name="Shirouzu T."/>
            <person name="Yoshinaga Y."/>
            <person name="Martin F.M."/>
            <person name="Grigoriev I.V."/>
            <person name="Hibbett D.S."/>
        </authorList>
    </citation>
    <scope>NUCLEOTIDE SEQUENCE [LARGE SCALE GENOMIC DNA]</scope>
    <source>
        <strain evidence="15 16">HHB12029</strain>
    </source>
</reference>
<dbReference type="GO" id="GO:0070762">
    <property type="term" value="C:nuclear pore transmembrane ring"/>
    <property type="evidence" value="ECO:0007669"/>
    <property type="project" value="TreeGrafter"/>
</dbReference>
<feature type="transmembrane region" description="Helical" evidence="14">
    <location>
        <begin position="159"/>
        <end position="180"/>
    </location>
</feature>
<feature type="transmembrane region" description="Helical" evidence="14">
    <location>
        <begin position="26"/>
        <end position="46"/>
    </location>
</feature>
<feature type="region of interest" description="Disordered" evidence="13">
    <location>
        <begin position="365"/>
        <end position="384"/>
    </location>
</feature>
<dbReference type="OrthoDB" id="67850at2759"/>
<feature type="transmembrane region" description="Helical" evidence="14">
    <location>
        <begin position="110"/>
        <end position="130"/>
    </location>
</feature>
<evidence type="ECO:0000256" key="9">
    <source>
        <dbReference type="ARBA" id="ARBA00023010"/>
    </source>
</evidence>
<dbReference type="GO" id="GO:0005816">
    <property type="term" value="C:spindle pole body"/>
    <property type="evidence" value="ECO:0007669"/>
    <property type="project" value="TreeGrafter"/>
</dbReference>
<keyword evidence="4" id="KW-0813">Transport</keyword>
<evidence type="ECO:0000256" key="11">
    <source>
        <dbReference type="ARBA" id="ARBA00023136"/>
    </source>
</evidence>
<dbReference type="GO" id="GO:0070631">
    <property type="term" value="P:spindle pole body localization"/>
    <property type="evidence" value="ECO:0007669"/>
    <property type="project" value="TreeGrafter"/>
</dbReference>
<keyword evidence="8 14" id="KW-1133">Transmembrane helix</keyword>
<dbReference type="InParanoid" id="A0A165LLE6"/>
<dbReference type="InterPro" id="IPR019049">
    <property type="entry name" value="Nucleoporin_prot_Ndc1/Nup"/>
</dbReference>
<feature type="transmembrane region" description="Helical" evidence="14">
    <location>
        <begin position="52"/>
        <end position="79"/>
    </location>
</feature>
<evidence type="ECO:0000256" key="10">
    <source>
        <dbReference type="ARBA" id="ARBA00023132"/>
    </source>
</evidence>
<evidence type="ECO:0000313" key="16">
    <source>
        <dbReference type="Proteomes" id="UP000077266"/>
    </source>
</evidence>
<evidence type="ECO:0000256" key="14">
    <source>
        <dbReference type="SAM" id="Phobius"/>
    </source>
</evidence>
<evidence type="ECO:0000256" key="1">
    <source>
        <dbReference type="ARBA" id="ARBA00004232"/>
    </source>
</evidence>
<evidence type="ECO:0000256" key="2">
    <source>
        <dbReference type="ARBA" id="ARBA00004567"/>
    </source>
</evidence>
<dbReference type="GO" id="GO:0015031">
    <property type="term" value="P:protein transport"/>
    <property type="evidence" value="ECO:0007669"/>
    <property type="project" value="UniProtKB-KW"/>
</dbReference>
<protein>
    <recommendedName>
        <fullName evidence="17">Nucleoporin protein Ndc1-Nup</fullName>
    </recommendedName>
</protein>
<evidence type="ECO:0000256" key="7">
    <source>
        <dbReference type="ARBA" id="ARBA00022927"/>
    </source>
</evidence>
<evidence type="ECO:0000256" key="3">
    <source>
        <dbReference type="ARBA" id="ARBA00005760"/>
    </source>
</evidence>
<evidence type="ECO:0000256" key="5">
    <source>
        <dbReference type="ARBA" id="ARBA00022692"/>
    </source>
</evidence>
<organism evidence="15 16">
    <name type="scientific">Exidia glandulosa HHB12029</name>
    <dbReference type="NCBI Taxonomy" id="1314781"/>
    <lineage>
        <taxon>Eukaryota</taxon>
        <taxon>Fungi</taxon>
        <taxon>Dikarya</taxon>
        <taxon>Basidiomycota</taxon>
        <taxon>Agaricomycotina</taxon>
        <taxon>Agaricomycetes</taxon>
        <taxon>Auriculariales</taxon>
        <taxon>Exidiaceae</taxon>
        <taxon>Exidia</taxon>
    </lineage>
</organism>
<keyword evidence="10" id="KW-0906">Nuclear pore complex</keyword>
<dbReference type="Pfam" id="PF09531">
    <property type="entry name" value="Ndc1_Nup"/>
    <property type="match status" value="1"/>
</dbReference>
<dbReference type="PANTHER" id="PTHR13269:SF6">
    <property type="entry name" value="NUCLEOPORIN NDC1"/>
    <property type="match status" value="1"/>
</dbReference>
<evidence type="ECO:0000256" key="8">
    <source>
        <dbReference type="ARBA" id="ARBA00022989"/>
    </source>
</evidence>
<dbReference type="GO" id="GO:0031965">
    <property type="term" value="C:nuclear membrane"/>
    <property type="evidence" value="ECO:0007669"/>
    <property type="project" value="UniProtKB-SubCell"/>
</dbReference>
<keyword evidence="5 14" id="KW-0812">Transmembrane</keyword>
<dbReference type="AlphaFoldDB" id="A0A165LLE6"/>
<sequence>MVTTAPGTSVHAPICKFVLRKRSARLLTITGVLVWLLTALATNHGAPSFQSWLAHFILPHTLLLSAAGWTTTVIPILVVRRYSLSTRWATEPTLGAYVLAALSKASTWRYLTVLALSGATAAFLHVFGVYSNDGWLSHDPKLAFFAPTKRYPYHLNERYVFLASCLAFAGATYAAKDVLLQRNVVRWAPKSHKTVGRAIQARLQDAAVEISVSAVLFPAIFWLSYLVIRAPIIRLLLSLPLTRPFIALFLRNSSAVYDLALYRHTSSLLFRVLIAWEGAQTLFDAYSSHPVKVAPLSSEPTKALVQGVKNSAEPYFEYMAWHELARITPDARKALFSQPPLWTSLVRDALLRLGKDYQHLAPRTAAPAPAQPGAPLPHPPTTPLSARVTQATYLKGSSVTKPEPPSPLRLLADDGAVTKALSAVPELFLSTGVAKRIGESVPSKDAVVKVAASTPAEPLVALPSVVRASWKGVKDFWAQKREDAGGAKALPDAEVDIVIVDALTRLVAASLEEDALGTVQRDIPRTLEALCTLLQAAEDSQAAGLGGGVPRLVDGLRAGIQLICGTFGDRMRAFRLPVRTARKLQGFMDYL</sequence>
<dbReference type="Proteomes" id="UP000077266">
    <property type="component" value="Unassembled WGS sequence"/>
</dbReference>
<comment type="similarity">
    <text evidence="3">Belongs to the NDC1 family.</text>
</comment>
<dbReference type="STRING" id="1314781.A0A165LLE6"/>
<keyword evidence="12" id="KW-0539">Nucleus</keyword>
<feature type="compositionally biased region" description="Pro residues" evidence="13">
    <location>
        <begin position="369"/>
        <end position="382"/>
    </location>
</feature>
<proteinExistence type="inferred from homology"/>
<dbReference type="GO" id="GO:0006999">
    <property type="term" value="P:nuclear pore organization"/>
    <property type="evidence" value="ECO:0007669"/>
    <property type="project" value="TreeGrafter"/>
</dbReference>
<evidence type="ECO:0000256" key="4">
    <source>
        <dbReference type="ARBA" id="ARBA00022448"/>
    </source>
</evidence>
<keyword evidence="9" id="KW-0811">Translocation</keyword>
<gene>
    <name evidence="15" type="ORF">EXIGLDRAFT_332618</name>
</gene>